<gene>
    <name evidence="2" type="ORF">TrRE_jg9503</name>
</gene>
<name>A0A9W7L8H4_9STRA</name>
<proteinExistence type="predicted"/>
<keyword evidence="1" id="KW-0732">Signal</keyword>
<evidence type="ECO:0000256" key="1">
    <source>
        <dbReference type="SAM" id="SignalP"/>
    </source>
</evidence>
<keyword evidence="3" id="KW-1185">Reference proteome</keyword>
<dbReference type="EMBL" id="BRXZ01007988">
    <property type="protein sequence ID" value="GMI37742.1"/>
    <property type="molecule type" value="Genomic_DNA"/>
</dbReference>
<protein>
    <submittedName>
        <fullName evidence="2">Uncharacterized protein</fullName>
    </submittedName>
</protein>
<dbReference type="Proteomes" id="UP001165082">
    <property type="component" value="Unassembled WGS sequence"/>
</dbReference>
<evidence type="ECO:0000313" key="3">
    <source>
        <dbReference type="Proteomes" id="UP001165082"/>
    </source>
</evidence>
<sequence>MSTFAFFFTILIFTTYVDALSGPSPSSTYRSAFDEMVFNRNPNAALALYNSLPRSPSLWQRGLAAYCAGEYSVAAEQFRFDKEINGNDGEESLWEFASLTKLRPTDSASFLAALPVSSRDPRKVVRDSCSLYRDYVQSRSGGERERILASFLASFDGSSSKDLFYADMYLGLLLDSTGVDSGSLASHSYYSSALSTSYAKASLNQFHSGSAKGGDFMVSVVENMVGGERGR</sequence>
<dbReference type="OrthoDB" id="194083at2759"/>
<evidence type="ECO:0000313" key="2">
    <source>
        <dbReference type="EMBL" id="GMI37742.1"/>
    </source>
</evidence>
<feature type="chain" id="PRO_5040777473" evidence="1">
    <location>
        <begin position="20"/>
        <end position="231"/>
    </location>
</feature>
<comment type="caution">
    <text evidence="2">The sequence shown here is derived from an EMBL/GenBank/DDBJ whole genome shotgun (WGS) entry which is preliminary data.</text>
</comment>
<dbReference type="GO" id="GO:0009507">
    <property type="term" value="C:chloroplast"/>
    <property type="evidence" value="ECO:0007669"/>
    <property type="project" value="TreeGrafter"/>
</dbReference>
<organism evidence="2 3">
    <name type="scientific">Triparma retinervis</name>
    <dbReference type="NCBI Taxonomy" id="2557542"/>
    <lineage>
        <taxon>Eukaryota</taxon>
        <taxon>Sar</taxon>
        <taxon>Stramenopiles</taxon>
        <taxon>Ochrophyta</taxon>
        <taxon>Bolidophyceae</taxon>
        <taxon>Parmales</taxon>
        <taxon>Triparmaceae</taxon>
        <taxon>Triparma</taxon>
    </lineage>
</organism>
<dbReference type="PANTHER" id="PTHR47908">
    <property type="match status" value="1"/>
</dbReference>
<accession>A0A9W7L8H4</accession>
<feature type="signal peptide" evidence="1">
    <location>
        <begin position="1"/>
        <end position="19"/>
    </location>
</feature>
<reference evidence="2" key="1">
    <citation type="submission" date="2022-07" db="EMBL/GenBank/DDBJ databases">
        <title>Genome analysis of Parmales, a sister group of diatoms, reveals the evolutionary specialization of diatoms from phago-mixotrophs to photoautotrophs.</title>
        <authorList>
            <person name="Ban H."/>
            <person name="Sato S."/>
            <person name="Yoshikawa S."/>
            <person name="Kazumasa Y."/>
            <person name="Nakamura Y."/>
            <person name="Ichinomiya M."/>
            <person name="Saitoh K."/>
            <person name="Sato N."/>
            <person name="Blanc-Mathieu R."/>
            <person name="Endo H."/>
            <person name="Kuwata A."/>
            <person name="Ogata H."/>
        </authorList>
    </citation>
    <scope>NUCLEOTIDE SEQUENCE</scope>
</reference>
<dbReference type="PANTHER" id="PTHR47908:SF2">
    <property type="entry name" value="TETRATRICOPEPTIDE REPEAT (TPR)-LIKE SUPERFAMILY PROTEIN"/>
    <property type="match status" value="1"/>
</dbReference>
<dbReference type="AlphaFoldDB" id="A0A9W7L8H4"/>